<keyword evidence="2 3" id="KW-0802">TPR repeat</keyword>
<dbReference type="PANTHER" id="PTHR44858">
    <property type="entry name" value="TETRATRICOPEPTIDE REPEAT PROTEIN 6"/>
    <property type="match status" value="1"/>
</dbReference>
<dbReference type="NCBIfam" id="NF047558">
    <property type="entry name" value="TPR_END_plus"/>
    <property type="match status" value="1"/>
</dbReference>
<dbReference type="Pfam" id="PF13181">
    <property type="entry name" value="TPR_8"/>
    <property type="match status" value="4"/>
</dbReference>
<dbReference type="Pfam" id="PF07719">
    <property type="entry name" value="TPR_2"/>
    <property type="match status" value="1"/>
</dbReference>
<name>A0ABU0ATF0_9FIRM</name>
<evidence type="ECO:0000313" key="4">
    <source>
        <dbReference type="EMBL" id="MDQ0274541.1"/>
    </source>
</evidence>
<dbReference type="InterPro" id="IPR050498">
    <property type="entry name" value="Ycf3"/>
</dbReference>
<evidence type="ECO:0000256" key="3">
    <source>
        <dbReference type="PROSITE-ProRule" id="PRU00339"/>
    </source>
</evidence>
<protein>
    <submittedName>
        <fullName evidence="4">Tetratricopeptide (TPR) repeat protein</fullName>
    </submittedName>
</protein>
<dbReference type="SUPFAM" id="SSF48452">
    <property type="entry name" value="TPR-like"/>
    <property type="match status" value="2"/>
</dbReference>
<dbReference type="InterPro" id="IPR013105">
    <property type="entry name" value="TPR_2"/>
</dbReference>
<dbReference type="Proteomes" id="UP001236559">
    <property type="component" value="Unassembled WGS sequence"/>
</dbReference>
<dbReference type="RefSeq" id="WP_307494948.1">
    <property type="nucleotide sequence ID" value="NZ_JAUSTN010000002.1"/>
</dbReference>
<comment type="caution">
    <text evidence="4">The sequence shown here is derived from an EMBL/GenBank/DDBJ whole genome shotgun (WGS) entry which is preliminary data.</text>
</comment>
<dbReference type="Gene3D" id="1.25.40.10">
    <property type="entry name" value="Tetratricopeptide repeat domain"/>
    <property type="match status" value="3"/>
</dbReference>
<accession>A0ABU0ATF0</accession>
<gene>
    <name evidence="4" type="ORF">J2S72_000549</name>
</gene>
<keyword evidence="1" id="KW-0677">Repeat</keyword>
<dbReference type="InterPro" id="IPR019734">
    <property type="entry name" value="TPR_rpt"/>
</dbReference>
<evidence type="ECO:0000313" key="5">
    <source>
        <dbReference type="Proteomes" id="UP001236559"/>
    </source>
</evidence>
<dbReference type="EMBL" id="JAUSTN010000002">
    <property type="protein sequence ID" value="MDQ0274541.1"/>
    <property type="molecule type" value="Genomic_DNA"/>
</dbReference>
<reference evidence="4 5" key="1">
    <citation type="submission" date="2023-07" db="EMBL/GenBank/DDBJ databases">
        <title>Genomic Encyclopedia of Type Strains, Phase IV (KMG-IV): sequencing the most valuable type-strain genomes for metagenomic binning, comparative biology and taxonomic classification.</title>
        <authorList>
            <person name="Goeker M."/>
        </authorList>
    </citation>
    <scope>NUCLEOTIDE SEQUENCE [LARGE SCALE GENOMIC DNA]</scope>
    <source>
        <strain evidence="4 5">DSM 22616</strain>
    </source>
</reference>
<dbReference type="Pfam" id="PF13432">
    <property type="entry name" value="TPR_16"/>
    <property type="match status" value="1"/>
</dbReference>
<dbReference type="InterPro" id="IPR011990">
    <property type="entry name" value="TPR-like_helical_dom_sf"/>
</dbReference>
<dbReference type="PANTHER" id="PTHR44858:SF1">
    <property type="entry name" value="UDP-N-ACETYLGLUCOSAMINE--PEPTIDE N-ACETYLGLUCOSAMINYLTRANSFERASE SPINDLY-RELATED"/>
    <property type="match status" value="1"/>
</dbReference>
<dbReference type="PROSITE" id="PS50005">
    <property type="entry name" value="TPR"/>
    <property type="match status" value="2"/>
</dbReference>
<feature type="repeat" description="TPR" evidence="3">
    <location>
        <begin position="211"/>
        <end position="244"/>
    </location>
</feature>
<feature type="repeat" description="TPR" evidence="3">
    <location>
        <begin position="144"/>
        <end position="177"/>
    </location>
</feature>
<sequence>MNRKYNNYLIMANDFLYKGKYDSAQKSFEKAYFYALTDKEKIDALYEVADICLMDSEYQRAYEIYCQIIKLNEKETGAYYGKAICFDYKNDLNSAIENFKKAIEIDYFYDRAHYYLACDYDRLNMREEAIRELKICIELDPYDYVSYSDLGAFYEESKEYEKALFYINKSLEIANSYGRALYNKGVVFSKMKNKKEALKAYYLALDNSNDQDIYLNISVIYIENKDFEKSADILLEGISENPNSVNLHYNLACTFENLNRRQDAKKHLREAIKLNKDALLWAKKDKDLKKLVLEEKW</sequence>
<evidence type="ECO:0000256" key="1">
    <source>
        <dbReference type="ARBA" id="ARBA00022737"/>
    </source>
</evidence>
<dbReference type="SMART" id="SM00028">
    <property type="entry name" value="TPR"/>
    <property type="match status" value="7"/>
</dbReference>
<keyword evidence="5" id="KW-1185">Reference proteome</keyword>
<proteinExistence type="predicted"/>
<evidence type="ECO:0000256" key="2">
    <source>
        <dbReference type="ARBA" id="ARBA00022803"/>
    </source>
</evidence>
<organism evidence="4 5">
    <name type="scientific">Peptoniphilus koenoeneniae</name>
    <dbReference type="NCBI Taxonomy" id="507751"/>
    <lineage>
        <taxon>Bacteria</taxon>
        <taxon>Bacillati</taxon>
        <taxon>Bacillota</taxon>
        <taxon>Tissierellia</taxon>
        <taxon>Tissierellales</taxon>
        <taxon>Peptoniphilaceae</taxon>
        <taxon>Peptoniphilus</taxon>
    </lineage>
</organism>